<evidence type="ECO:0000313" key="3">
    <source>
        <dbReference type="Proteomes" id="UP001157418"/>
    </source>
</evidence>
<comment type="caution">
    <text evidence="2">The sequence shown here is derived from an EMBL/GenBank/DDBJ whole genome shotgun (WGS) entry which is preliminary data.</text>
</comment>
<reference evidence="2 3" key="1">
    <citation type="submission" date="2022-01" db="EMBL/GenBank/DDBJ databases">
        <authorList>
            <person name="Xiong W."/>
            <person name="Schranz E."/>
        </authorList>
    </citation>
    <scope>NUCLEOTIDE SEQUENCE [LARGE SCALE GENOMIC DNA]</scope>
</reference>
<evidence type="ECO:0000313" key="2">
    <source>
        <dbReference type="EMBL" id="CAH1443612.1"/>
    </source>
</evidence>
<gene>
    <name evidence="2" type="ORF">LVIROSA_LOCUS29518</name>
</gene>
<evidence type="ECO:0000256" key="1">
    <source>
        <dbReference type="SAM" id="MobiDB-lite"/>
    </source>
</evidence>
<dbReference type="Proteomes" id="UP001157418">
    <property type="component" value="Unassembled WGS sequence"/>
</dbReference>
<protein>
    <submittedName>
        <fullName evidence="2">Uncharacterized protein</fullName>
    </submittedName>
</protein>
<sequence>MMKKEGFALFAVAGSERFLSLEQVLRGDFVGHLQYHEVPQVETLLNPARFGPVLEGDVPPVEARVRGSGVASGKVVSRRQSAIVDYALEEDVGGSSISRHLRRKHNIDPLFSKSHVVIEIADTDDPQAVEAADLRRPGELGVVGTYSASPSIPGDAPSATSPSSLGATGVYLPR</sequence>
<keyword evidence="3" id="KW-1185">Reference proteome</keyword>
<proteinExistence type="predicted"/>
<dbReference type="EMBL" id="CAKMRJ010005523">
    <property type="protein sequence ID" value="CAH1443612.1"/>
    <property type="molecule type" value="Genomic_DNA"/>
</dbReference>
<organism evidence="2 3">
    <name type="scientific">Lactuca virosa</name>
    <dbReference type="NCBI Taxonomy" id="75947"/>
    <lineage>
        <taxon>Eukaryota</taxon>
        <taxon>Viridiplantae</taxon>
        <taxon>Streptophyta</taxon>
        <taxon>Embryophyta</taxon>
        <taxon>Tracheophyta</taxon>
        <taxon>Spermatophyta</taxon>
        <taxon>Magnoliopsida</taxon>
        <taxon>eudicotyledons</taxon>
        <taxon>Gunneridae</taxon>
        <taxon>Pentapetalae</taxon>
        <taxon>asterids</taxon>
        <taxon>campanulids</taxon>
        <taxon>Asterales</taxon>
        <taxon>Asteraceae</taxon>
        <taxon>Cichorioideae</taxon>
        <taxon>Cichorieae</taxon>
        <taxon>Lactucinae</taxon>
        <taxon>Lactuca</taxon>
    </lineage>
</organism>
<feature type="region of interest" description="Disordered" evidence="1">
    <location>
        <begin position="146"/>
        <end position="174"/>
    </location>
</feature>
<accession>A0AAU9P0Q9</accession>
<dbReference type="AlphaFoldDB" id="A0AAU9P0Q9"/>
<name>A0AAU9P0Q9_9ASTR</name>